<accession>A0AA36E2W9</accession>
<sequence>MSNVLYVFSPNANVVKGTHAPNTPIVIQAKNVALTDIIPNQFKNSRIKYFDNYVKSCPLHYALCDFPEPFYPKQVANPYVVESYDSEEEDNEGNDEEYQSDDDINSLDNDMVEASDHGMMINSPPRLKNHIHFSSSSPSPPFAEASPPPQAITIPPIAIPICTTATFQEEYSSNFQSIVLSQLSLLVYMNQSLRKRLTKVENYVVSIKHIIALVDDD</sequence>
<protein>
    <submittedName>
        <fullName evidence="2">Uncharacterized protein</fullName>
    </submittedName>
</protein>
<dbReference type="AlphaFoldDB" id="A0AA36E2W9"/>
<feature type="region of interest" description="Disordered" evidence="1">
    <location>
        <begin position="84"/>
        <end position="104"/>
    </location>
</feature>
<evidence type="ECO:0000313" key="3">
    <source>
        <dbReference type="Proteomes" id="UP001177003"/>
    </source>
</evidence>
<dbReference type="Proteomes" id="UP001177003">
    <property type="component" value="Chromosome 4"/>
</dbReference>
<name>A0AA36E2W9_LACSI</name>
<proteinExistence type="predicted"/>
<evidence type="ECO:0000256" key="1">
    <source>
        <dbReference type="SAM" id="MobiDB-lite"/>
    </source>
</evidence>
<reference evidence="2" key="1">
    <citation type="submission" date="2023-04" db="EMBL/GenBank/DDBJ databases">
        <authorList>
            <person name="Vijverberg K."/>
            <person name="Xiong W."/>
            <person name="Schranz E."/>
        </authorList>
    </citation>
    <scope>NUCLEOTIDE SEQUENCE</scope>
</reference>
<organism evidence="2 3">
    <name type="scientific">Lactuca saligna</name>
    <name type="common">Willowleaf lettuce</name>
    <dbReference type="NCBI Taxonomy" id="75948"/>
    <lineage>
        <taxon>Eukaryota</taxon>
        <taxon>Viridiplantae</taxon>
        <taxon>Streptophyta</taxon>
        <taxon>Embryophyta</taxon>
        <taxon>Tracheophyta</taxon>
        <taxon>Spermatophyta</taxon>
        <taxon>Magnoliopsida</taxon>
        <taxon>eudicotyledons</taxon>
        <taxon>Gunneridae</taxon>
        <taxon>Pentapetalae</taxon>
        <taxon>asterids</taxon>
        <taxon>campanulids</taxon>
        <taxon>Asterales</taxon>
        <taxon>Asteraceae</taxon>
        <taxon>Cichorioideae</taxon>
        <taxon>Cichorieae</taxon>
        <taxon>Lactucinae</taxon>
        <taxon>Lactuca</taxon>
    </lineage>
</organism>
<gene>
    <name evidence="2" type="ORF">LSALG_LOCUS20016</name>
</gene>
<evidence type="ECO:0000313" key="2">
    <source>
        <dbReference type="EMBL" id="CAI9280258.1"/>
    </source>
</evidence>
<dbReference type="EMBL" id="OX465080">
    <property type="protein sequence ID" value="CAI9280258.1"/>
    <property type="molecule type" value="Genomic_DNA"/>
</dbReference>
<keyword evidence="3" id="KW-1185">Reference proteome</keyword>